<reference evidence="2 3" key="2">
    <citation type="submission" date="2024-07" db="EMBL/GenBank/DDBJ databases">
        <authorList>
            <person name="Akdeniz Z."/>
        </authorList>
    </citation>
    <scope>NUCLEOTIDE SEQUENCE [LARGE SCALE GENOMIC DNA]</scope>
</reference>
<protein>
    <submittedName>
        <fullName evidence="2">Hypothetical_protein</fullName>
    </submittedName>
</protein>
<name>A0AA86N6E2_9EUKA</name>
<gene>
    <name evidence="1" type="ORF">HINF_LOCUS1009</name>
    <name evidence="2" type="ORF">HINF_LOCUS73531</name>
</gene>
<evidence type="ECO:0000313" key="2">
    <source>
        <dbReference type="EMBL" id="CAL6105998.1"/>
    </source>
</evidence>
<sequence>MKPILRQQYSTNQEYLQQLELCVKRAQLQKSIGPLKETLFMFASQYQVYDLQNLQIHFSDLMNTQILYNLQLSFSSQETVLEVKSVILQTVEQLMRGFKQPQNIISFCTNESLLYIVCAPLSSPDSIQLRDQSIVIIRVLTDLLSLEIISHFQKPFVEQLFQLIFSKDESVSNIVQLFFIKFCSISNQTQTQSVFVRKCVLCVLQNKLLNVLQRINEINQIQFKSKTMNLMQNEINNKNNFWDQLKLEIEEINALITTNANTEQQISNQIIVNRIQQVLLVPVINSLMSTLEPQLNYFSLNETQNQTDYYGQFHTKRYYFFTEQIISVKLEPVVAVKIINLITEAKFTLEQEQVDYQNILEEFKNNQRINEMMNIKIQDLHRIIAEVQNKENNAELVHELNILANFTGNEQITVKQSEQPTDLIAKLKRKQIKKISQSFPKQFSQFIHERMNALNYE</sequence>
<evidence type="ECO:0000313" key="3">
    <source>
        <dbReference type="Proteomes" id="UP001642409"/>
    </source>
</evidence>
<keyword evidence="3" id="KW-1185">Reference proteome</keyword>
<comment type="caution">
    <text evidence="1">The sequence shown here is derived from an EMBL/GenBank/DDBJ whole genome shotgun (WGS) entry which is preliminary data.</text>
</comment>
<dbReference type="AlphaFoldDB" id="A0AA86N6E2"/>
<dbReference type="EMBL" id="CATOUU010000023">
    <property type="protein sequence ID" value="CAI9913364.1"/>
    <property type="molecule type" value="Genomic_DNA"/>
</dbReference>
<proteinExistence type="predicted"/>
<accession>A0AA86N6E2</accession>
<evidence type="ECO:0000313" key="1">
    <source>
        <dbReference type="EMBL" id="CAI9913364.1"/>
    </source>
</evidence>
<dbReference type="Proteomes" id="UP001642409">
    <property type="component" value="Unassembled WGS sequence"/>
</dbReference>
<organism evidence="1">
    <name type="scientific">Hexamita inflata</name>
    <dbReference type="NCBI Taxonomy" id="28002"/>
    <lineage>
        <taxon>Eukaryota</taxon>
        <taxon>Metamonada</taxon>
        <taxon>Diplomonadida</taxon>
        <taxon>Hexamitidae</taxon>
        <taxon>Hexamitinae</taxon>
        <taxon>Hexamita</taxon>
    </lineage>
</organism>
<dbReference type="EMBL" id="CAXDID020000604">
    <property type="protein sequence ID" value="CAL6105998.1"/>
    <property type="molecule type" value="Genomic_DNA"/>
</dbReference>
<reference evidence="1" key="1">
    <citation type="submission" date="2023-06" db="EMBL/GenBank/DDBJ databases">
        <authorList>
            <person name="Kurt Z."/>
        </authorList>
    </citation>
    <scope>NUCLEOTIDE SEQUENCE</scope>
</reference>